<evidence type="ECO:0000313" key="2">
    <source>
        <dbReference type="Proteomes" id="UP001328107"/>
    </source>
</evidence>
<organism evidence="1 2">
    <name type="scientific">Pristionchus mayeri</name>
    <dbReference type="NCBI Taxonomy" id="1317129"/>
    <lineage>
        <taxon>Eukaryota</taxon>
        <taxon>Metazoa</taxon>
        <taxon>Ecdysozoa</taxon>
        <taxon>Nematoda</taxon>
        <taxon>Chromadorea</taxon>
        <taxon>Rhabditida</taxon>
        <taxon>Rhabditina</taxon>
        <taxon>Diplogasteromorpha</taxon>
        <taxon>Diplogasteroidea</taxon>
        <taxon>Neodiplogasteridae</taxon>
        <taxon>Pristionchus</taxon>
    </lineage>
</organism>
<protein>
    <submittedName>
        <fullName evidence="1">Uncharacterized protein</fullName>
    </submittedName>
</protein>
<proteinExistence type="predicted"/>
<dbReference type="AlphaFoldDB" id="A0AAN4ZNL6"/>
<evidence type="ECO:0000313" key="1">
    <source>
        <dbReference type="EMBL" id="GMR44026.1"/>
    </source>
</evidence>
<reference evidence="2" key="1">
    <citation type="submission" date="2022-10" db="EMBL/GenBank/DDBJ databases">
        <title>Genome assembly of Pristionchus species.</title>
        <authorList>
            <person name="Yoshida K."/>
            <person name="Sommer R.J."/>
        </authorList>
    </citation>
    <scope>NUCLEOTIDE SEQUENCE [LARGE SCALE GENOMIC DNA]</scope>
    <source>
        <strain evidence="2">RS5460</strain>
    </source>
</reference>
<keyword evidence="2" id="KW-1185">Reference proteome</keyword>
<dbReference type="Proteomes" id="UP001328107">
    <property type="component" value="Unassembled WGS sequence"/>
</dbReference>
<name>A0AAN4ZNL6_9BILA</name>
<sequence length="86" mass="9954">TVIFTGRPIRRLSDPACTGQEFTLHRRDEATTPQCVLCQKFPKTPYAYSEHLKFNHKTTLLASGIYLLCLCGFRFNNHNDQKNHDK</sequence>
<feature type="non-terminal residue" evidence="1">
    <location>
        <position position="86"/>
    </location>
</feature>
<feature type="non-terminal residue" evidence="1">
    <location>
        <position position="1"/>
    </location>
</feature>
<accession>A0AAN4ZNL6</accession>
<comment type="caution">
    <text evidence="1">The sequence shown here is derived from an EMBL/GenBank/DDBJ whole genome shotgun (WGS) entry which is preliminary data.</text>
</comment>
<gene>
    <name evidence="1" type="ORF">PMAYCL1PPCAC_14221</name>
</gene>
<dbReference type="EMBL" id="BTRK01000003">
    <property type="protein sequence ID" value="GMR44026.1"/>
    <property type="molecule type" value="Genomic_DNA"/>
</dbReference>